<gene>
    <name evidence="1" type="ORF">GCM10012282_09330</name>
</gene>
<reference evidence="1" key="2">
    <citation type="submission" date="2020-09" db="EMBL/GenBank/DDBJ databases">
        <authorList>
            <person name="Sun Q."/>
            <person name="Zhou Y."/>
        </authorList>
    </citation>
    <scope>NUCLEOTIDE SEQUENCE</scope>
    <source>
        <strain evidence="1">CGMCC 4.7272</strain>
    </source>
</reference>
<comment type="caution">
    <text evidence="1">The sequence shown here is derived from an EMBL/GenBank/DDBJ whole genome shotgun (WGS) entry which is preliminary data.</text>
</comment>
<reference evidence="1" key="1">
    <citation type="journal article" date="2014" name="Int. J. Syst. Evol. Microbiol.">
        <title>Complete genome sequence of Corynebacterium casei LMG S-19264T (=DSM 44701T), isolated from a smear-ripened cheese.</title>
        <authorList>
            <consortium name="US DOE Joint Genome Institute (JGI-PGF)"/>
            <person name="Walter F."/>
            <person name="Albersmeier A."/>
            <person name="Kalinowski J."/>
            <person name="Ruckert C."/>
        </authorList>
    </citation>
    <scope>NUCLEOTIDE SEQUENCE</scope>
    <source>
        <strain evidence="1">CGMCC 4.7272</strain>
    </source>
</reference>
<dbReference type="Proteomes" id="UP000625682">
    <property type="component" value="Unassembled WGS sequence"/>
</dbReference>
<keyword evidence="2" id="KW-1185">Reference proteome</keyword>
<dbReference type="AlphaFoldDB" id="A0A917KKA1"/>
<sequence>MCGACGLSRGWSGSSVVFSGGTAAPAHDPYFRIPVWLQTETRHGWLWAYNLEHLTHIRRFVAASLRERAPWYDTGQKMTLVARLPVWIKSARNRDEILRAVDRTQAMLGPGRRPDGR</sequence>
<proteinExistence type="predicted"/>
<dbReference type="EMBL" id="BMMU01000002">
    <property type="protein sequence ID" value="GGJ15280.1"/>
    <property type="molecule type" value="Genomic_DNA"/>
</dbReference>
<name>A0A917KKA1_9ACTN</name>
<evidence type="ECO:0000313" key="2">
    <source>
        <dbReference type="Proteomes" id="UP000625682"/>
    </source>
</evidence>
<evidence type="ECO:0000313" key="1">
    <source>
        <dbReference type="EMBL" id="GGJ15280.1"/>
    </source>
</evidence>
<organism evidence="1 2">
    <name type="scientific">Streptomyces lacrimifluminis</name>
    <dbReference type="NCBI Taxonomy" id="1500077"/>
    <lineage>
        <taxon>Bacteria</taxon>
        <taxon>Bacillati</taxon>
        <taxon>Actinomycetota</taxon>
        <taxon>Actinomycetes</taxon>
        <taxon>Kitasatosporales</taxon>
        <taxon>Streptomycetaceae</taxon>
        <taxon>Streptomyces</taxon>
    </lineage>
</organism>
<accession>A0A917KKA1</accession>
<protein>
    <submittedName>
        <fullName evidence="1">Uncharacterized protein</fullName>
    </submittedName>
</protein>